<dbReference type="InterPro" id="IPR036928">
    <property type="entry name" value="AS_sf"/>
</dbReference>
<evidence type="ECO:0000259" key="4">
    <source>
        <dbReference type="Pfam" id="PF01425"/>
    </source>
</evidence>
<evidence type="ECO:0000256" key="3">
    <source>
        <dbReference type="ARBA" id="ARBA00012922"/>
    </source>
</evidence>
<dbReference type="RefSeq" id="WP_167474491.1">
    <property type="nucleotide sequence ID" value="NZ_CP046172.1"/>
</dbReference>
<protein>
    <recommendedName>
        <fullName evidence="3">amidase</fullName>
        <ecNumber evidence="3">3.5.1.4</ecNumber>
    </recommendedName>
</protein>
<dbReference type="AlphaFoldDB" id="A0A6G9YEV7"/>
<dbReference type="EMBL" id="CP046172">
    <property type="protein sequence ID" value="QIS11718.1"/>
    <property type="molecule type" value="Genomic_DNA"/>
</dbReference>
<evidence type="ECO:0000313" key="6">
    <source>
        <dbReference type="Proteomes" id="UP000503540"/>
    </source>
</evidence>
<feature type="domain" description="Amidase" evidence="4">
    <location>
        <begin position="25"/>
        <end position="444"/>
    </location>
</feature>
<dbReference type="InterPro" id="IPR000120">
    <property type="entry name" value="Amidase"/>
</dbReference>
<dbReference type="EC" id="3.5.1.4" evidence="3"/>
<dbReference type="KEGG" id="nah:F5544_19250"/>
<evidence type="ECO:0000256" key="1">
    <source>
        <dbReference type="ARBA" id="ARBA00001311"/>
    </source>
</evidence>
<dbReference type="InterPro" id="IPR020556">
    <property type="entry name" value="Amidase_CS"/>
</dbReference>
<dbReference type="NCBIfam" id="NF009119">
    <property type="entry name" value="PRK12470.1"/>
    <property type="match status" value="1"/>
</dbReference>
<sequence>MTELAFGGVAGQADAVRAGRISAVELTEQTLARIERWQPRLNAFTRVLATEALEQARALDAKQASGQPLGPLHGVPMAVKDEADIAGVPTTFGGAANTVAAKDDSAMVARLRAAGAVFVGKTALPEFGTWPFTESSANGYTRNPWDPTRSPGGSSGGSAAAVAAGIVAAATAGDGGGSIRIPAAWCGLFGLKPQRGRISTAPHRDLWRALGVLGVLTRSVADSALLYGVLAGGGATDRWQAPEIRFSTTEPERLLRIAVTTRTAVPFVRPAPECAAAVRDTAETLAKLGHHVEEFDPHYPDATAAFLPQFVGGIKEEADLVARPDLLERRTRAIAAFARVFTPEPVLRWAEERGERVAATVNRLFDTYDLLLTPVLPQLPLPVGQLDGVGVPRALLRSLPMTAYTALWNVTGNPAAAVPAGFAPNGLPLSIQLIARPNAESTILSVAAQLEQARPWAEHWPV</sequence>
<dbReference type="Gene3D" id="3.90.1300.10">
    <property type="entry name" value="Amidase signature (AS) domain"/>
    <property type="match status" value="1"/>
</dbReference>
<keyword evidence="5" id="KW-0378">Hydrolase</keyword>
<comment type="similarity">
    <text evidence="2">Belongs to the amidase family.</text>
</comment>
<dbReference type="PANTHER" id="PTHR11895:SF7">
    <property type="entry name" value="GLUTAMYL-TRNA(GLN) AMIDOTRANSFERASE SUBUNIT A, MITOCHONDRIAL"/>
    <property type="match status" value="1"/>
</dbReference>
<dbReference type="SUPFAM" id="SSF75304">
    <property type="entry name" value="Amidase signature (AS) enzymes"/>
    <property type="match status" value="1"/>
</dbReference>
<dbReference type="PANTHER" id="PTHR11895">
    <property type="entry name" value="TRANSAMIDASE"/>
    <property type="match status" value="1"/>
</dbReference>
<evidence type="ECO:0000313" key="5">
    <source>
        <dbReference type="EMBL" id="QIS11718.1"/>
    </source>
</evidence>
<dbReference type="Proteomes" id="UP000503540">
    <property type="component" value="Chromosome"/>
</dbReference>
<name>A0A6G9YEV7_9NOCA</name>
<dbReference type="InterPro" id="IPR023631">
    <property type="entry name" value="Amidase_dom"/>
</dbReference>
<proteinExistence type="inferred from homology"/>
<accession>A0A6G9YEV7</accession>
<comment type="catalytic activity">
    <reaction evidence="1">
        <text>a monocarboxylic acid amide + H2O = a monocarboxylate + NH4(+)</text>
        <dbReference type="Rhea" id="RHEA:12020"/>
        <dbReference type="ChEBI" id="CHEBI:15377"/>
        <dbReference type="ChEBI" id="CHEBI:28938"/>
        <dbReference type="ChEBI" id="CHEBI:35757"/>
        <dbReference type="ChEBI" id="CHEBI:83628"/>
        <dbReference type="EC" id="3.5.1.4"/>
    </reaction>
</comment>
<dbReference type="Pfam" id="PF01425">
    <property type="entry name" value="Amidase"/>
    <property type="match status" value="1"/>
</dbReference>
<keyword evidence="6" id="KW-1185">Reference proteome</keyword>
<dbReference type="PROSITE" id="PS00571">
    <property type="entry name" value="AMIDASES"/>
    <property type="match status" value="1"/>
</dbReference>
<reference evidence="5 6" key="1">
    <citation type="journal article" date="2019" name="ACS Chem. Biol.">
        <title>Identification and Mobilization of a Cryptic Antibiotic Biosynthesis Gene Locus from a Human-Pathogenic Nocardia Isolate.</title>
        <authorList>
            <person name="Herisse M."/>
            <person name="Ishida K."/>
            <person name="Porter J.L."/>
            <person name="Howden B."/>
            <person name="Hertweck C."/>
            <person name="Stinear T.P."/>
            <person name="Pidot S.J."/>
        </authorList>
    </citation>
    <scope>NUCLEOTIDE SEQUENCE [LARGE SCALE GENOMIC DNA]</scope>
    <source>
        <strain evidence="5 6">AUSMDU00012717</strain>
    </source>
</reference>
<evidence type="ECO:0000256" key="2">
    <source>
        <dbReference type="ARBA" id="ARBA00009199"/>
    </source>
</evidence>
<dbReference type="GO" id="GO:0004040">
    <property type="term" value="F:amidase activity"/>
    <property type="evidence" value="ECO:0007669"/>
    <property type="project" value="UniProtKB-EC"/>
</dbReference>
<organism evidence="5 6">
    <name type="scientific">Nocardia arthritidis</name>
    <dbReference type="NCBI Taxonomy" id="228602"/>
    <lineage>
        <taxon>Bacteria</taxon>
        <taxon>Bacillati</taxon>
        <taxon>Actinomycetota</taxon>
        <taxon>Actinomycetes</taxon>
        <taxon>Mycobacteriales</taxon>
        <taxon>Nocardiaceae</taxon>
        <taxon>Nocardia</taxon>
    </lineage>
</organism>
<gene>
    <name evidence="5" type="ORF">F5544_19250</name>
</gene>